<feature type="non-terminal residue" evidence="2">
    <location>
        <position position="1"/>
    </location>
</feature>
<feature type="compositionally biased region" description="Basic residues" evidence="1">
    <location>
        <begin position="67"/>
        <end position="76"/>
    </location>
</feature>
<name>D5RUL4_9PROT</name>
<dbReference type="EMBL" id="ADVL01001012">
    <property type="protein sequence ID" value="EFH09005.1"/>
    <property type="molecule type" value="Genomic_DNA"/>
</dbReference>
<dbReference type="Proteomes" id="UP000005324">
    <property type="component" value="Unassembled WGS sequence"/>
</dbReference>
<feature type="non-terminal residue" evidence="2">
    <location>
        <position position="215"/>
    </location>
</feature>
<keyword evidence="3" id="KW-1185">Reference proteome</keyword>
<feature type="region of interest" description="Disordered" evidence="1">
    <location>
        <begin position="1"/>
        <end position="215"/>
    </location>
</feature>
<feature type="compositionally biased region" description="Low complexity" evidence="1">
    <location>
        <begin position="94"/>
        <end position="105"/>
    </location>
</feature>
<dbReference type="AlphaFoldDB" id="D5RUL4"/>
<evidence type="ECO:0000313" key="2">
    <source>
        <dbReference type="EMBL" id="EFH09005.1"/>
    </source>
</evidence>
<comment type="caution">
    <text evidence="2">The sequence shown here is derived from an EMBL/GenBank/DDBJ whole genome shotgun (WGS) entry which is preliminary data.</text>
</comment>
<accession>D5RUL4</accession>
<evidence type="ECO:0000313" key="3">
    <source>
        <dbReference type="Proteomes" id="UP000005324"/>
    </source>
</evidence>
<reference evidence="2 3" key="1">
    <citation type="submission" date="2010-04" db="EMBL/GenBank/DDBJ databases">
        <authorList>
            <person name="Qin X."/>
            <person name="Bachman B."/>
            <person name="Battles P."/>
            <person name="Bell A."/>
            <person name="Bess C."/>
            <person name="Bickham C."/>
            <person name="Chaboub L."/>
            <person name="Chen D."/>
            <person name="Coyle M."/>
            <person name="Deiros D.R."/>
            <person name="Dinh H."/>
            <person name="Forbes L."/>
            <person name="Fowler G."/>
            <person name="Francisco L."/>
            <person name="Fu Q."/>
            <person name="Gubbala S."/>
            <person name="Hale W."/>
            <person name="Han Y."/>
            <person name="Hemphill L."/>
            <person name="Highlander S.K."/>
            <person name="Hirani K."/>
            <person name="Hogues M."/>
            <person name="Jackson L."/>
            <person name="Jakkamsetti A."/>
            <person name="Javaid M."/>
            <person name="Jiang H."/>
            <person name="Korchina V."/>
            <person name="Kovar C."/>
            <person name="Lara F."/>
            <person name="Lee S."/>
            <person name="Mata R."/>
            <person name="Mathew T."/>
            <person name="Moen C."/>
            <person name="Morales K."/>
            <person name="Munidasa M."/>
            <person name="Nazareth L."/>
            <person name="Ngo R."/>
            <person name="Nguyen L."/>
            <person name="Okwuonu G."/>
            <person name="Ongeri F."/>
            <person name="Patil S."/>
            <person name="Petrosino J."/>
            <person name="Pham C."/>
            <person name="Pham P."/>
            <person name="Pu L.-L."/>
            <person name="Puazo M."/>
            <person name="Raj R."/>
            <person name="Reid J."/>
            <person name="Rouhana J."/>
            <person name="Saada N."/>
            <person name="Shang Y."/>
            <person name="Simmons D."/>
            <person name="Thornton R."/>
            <person name="Warren J."/>
            <person name="Weissenberger G."/>
            <person name="Zhang J."/>
            <person name="Zhang L."/>
            <person name="Zhou C."/>
            <person name="Zhu D."/>
            <person name="Muzny D."/>
            <person name="Worley K."/>
            <person name="Gibbs R."/>
        </authorList>
    </citation>
    <scope>NUCLEOTIDE SEQUENCE [LARGE SCALE GENOMIC DNA]</scope>
    <source>
        <strain evidence="2 3">ATCC 49957</strain>
    </source>
</reference>
<feature type="compositionally biased region" description="Basic residues" evidence="1">
    <location>
        <begin position="130"/>
        <end position="144"/>
    </location>
</feature>
<gene>
    <name evidence="2" type="ORF">HMPREF0731_4776</name>
</gene>
<feature type="compositionally biased region" description="Basic and acidic residues" evidence="1">
    <location>
        <begin position="56"/>
        <end position="66"/>
    </location>
</feature>
<organism evidence="2 3">
    <name type="scientific">Pseudoroseomonas cervicalis ATCC 49957</name>
    <dbReference type="NCBI Taxonomy" id="525371"/>
    <lineage>
        <taxon>Bacteria</taxon>
        <taxon>Pseudomonadati</taxon>
        <taxon>Pseudomonadota</taxon>
        <taxon>Alphaproteobacteria</taxon>
        <taxon>Acetobacterales</taxon>
        <taxon>Roseomonadaceae</taxon>
        <taxon>Roseomonas</taxon>
    </lineage>
</organism>
<sequence length="215" mass="24046">RPRPGPRPARSQHRAARPAGRGRRHRQRTLPGLRGAQPALRRAGALPDAAHRPARYRLDGRQGRLDRARRRRRGAQHPRLSLTPRRPGSRHGRLSAPRRAAALRQWRARQGRPPAERSGWPADPADPYRAGRRRPPPGRWRRRQMAGTPDRTAQRPAQPGGTQPLPEHRDPAAQLRHPAGAGTQRLGNHPAPRLSTRRRQAEKKSGGRNSPGPPS</sequence>
<evidence type="ECO:0000256" key="1">
    <source>
        <dbReference type="SAM" id="MobiDB-lite"/>
    </source>
</evidence>
<feature type="compositionally biased region" description="Basic residues" evidence="1">
    <location>
        <begin position="1"/>
        <end position="28"/>
    </location>
</feature>
<proteinExistence type="predicted"/>
<protein>
    <submittedName>
        <fullName evidence="2">Uncharacterized protein</fullName>
    </submittedName>
</protein>